<name>A0ABU6MHG6_9BACI</name>
<evidence type="ECO:0000313" key="2">
    <source>
        <dbReference type="Proteomes" id="UP001341444"/>
    </source>
</evidence>
<keyword evidence="2" id="KW-1185">Reference proteome</keyword>
<organism evidence="1 2">
    <name type="scientific">Heyndrickxia acidicola</name>
    <dbReference type="NCBI Taxonomy" id="209389"/>
    <lineage>
        <taxon>Bacteria</taxon>
        <taxon>Bacillati</taxon>
        <taxon>Bacillota</taxon>
        <taxon>Bacilli</taxon>
        <taxon>Bacillales</taxon>
        <taxon>Bacillaceae</taxon>
        <taxon>Heyndrickxia</taxon>
    </lineage>
</organism>
<comment type="caution">
    <text evidence="1">The sequence shown here is derived from an EMBL/GenBank/DDBJ whole genome shotgun (WGS) entry which is preliminary data.</text>
</comment>
<reference evidence="1 2" key="1">
    <citation type="submission" date="2023-03" db="EMBL/GenBank/DDBJ databases">
        <title>Bacillus Genome Sequencing.</title>
        <authorList>
            <person name="Dunlap C."/>
        </authorList>
    </citation>
    <scope>NUCLEOTIDE SEQUENCE [LARGE SCALE GENOMIC DNA]</scope>
    <source>
        <strain evidence="1 2">B-23453</strain>
    </source>
</reference>
<dbReference type="RefSeq" id="WP_260525578.1">
    <property type="nucleotide sequence ID" value="NZ_JARMAB010000010.1"/>
</dbReference>
<evidence type="ECO:0000313" key="1">
    <source>
        <dbReference type="EMBL" id="MED1203083.1"/>
    </source>
</evidence>
<gene>
    <name evidence="1" type="ORF">P4T90_08315</name>
</gene>
<proteinExistence type="predicted"/>
<sequence length="40" mass="4578">MDTRNQALVDQEPNILDITRKCSEYGNDQVDHSACSIRKL</sequence>
<protein>
    <submittedName>
        <fullName evidence="1">Uncharacterized protein</fullName>
    </submittedName>
</protein>
<dbReference type="Proteomes" id="UP001341444">
    <property type="component" value="Unassembled WGS sequence"/>
</dbReference>
<accession>A0ABU6MHG6</accession>
<dbReference type="EMBL" id="JARMAB010000010">
    <property type="protein sequence ID" value="MED1203083.1"/>
    <property type="molecule type" value="Genomic_DNA"/>
</dbReference>